<dbReference type="PATRIC" id="fig|1029756.8.peg.533"/>
<sequence>MMPCALRCALSATLAAASAILGFCVASFPASAQSSEAIQRLRCLACHAGANRLTAPAKAAQTRGGTISIPDFRDADHGQIHCLDCHSKGFANFPHRGMKTETCMDCHPRKEKGAEDDKPYDFDRMREEYEGSVHFTEFKHAKEKCCGTSTGKPVHAAPEVTSGTGDPHRKAAEQRFTCEHCHEPHYFKATKRIKDPQLILANDNGPCLTCHKDGATGALADPAEPNLLKAHSYLPHAELHLSGTRCVDCHTSVMSAVAHDLPLGKKADQGCNSCHSIDSVLLTRLYRYVDPSETKLGFHNVRILQDGYVAGANRHKWTDLAAYALMSLGLALVLAHGAWRVLARRQSGARRGGEVEP</sequence>
<organism evidence="4 5">
    <name type="scientific">Hyphomicrobium nitrativorans NL23</name>
    <dbReference type="NCBI Taxonomy" id="1029756"/>
    <lineage>
        <taxon>Bacteria</taxon>
        <taxon>Pseudomonadati</taxon>
        <taxon>Pseudomonadota</taxon>
        <taxon>Alphaproteobacteria</taxon>
        <taxon>Hyphomicrobiales</taxon>
        <taxon>Hyphomicrobiaceae</taxon>
        <taxon>Hyphomicrobium</taxon>
    </lineage>
</organism>
<keyword evidence="2" id="KW-1133">Transmembrane helix</keyword>
<dbReference type="OrthoDB" id="9814800at2"/>
<dbReference type="HOGENOM" id="CLU_896602_0_0_5"/>
<gene>
    <name evidence="4" type="ORF">W911_02510</name>
</gene>
<keyword evidence="1 3" id="KW-0732">Signal</keyword>
<reference evidence="4 5" key="1">
    <citation type="journal article" date="2014" name="Genome Announc.">
        <title>Complete Genome Sequence of Hyphomicrobium nitrativorans Strain NL23, a Denitrifying Bacterium Isolated from Biofilm of a Methanol-Fed Denitrification System Treating Seawater at the Montreal Biodome.</title>
        <authorList>
            <person name="Martineau C."/>
            <person name="Villeneuve C."/>
            <person name="Mauffrey F."/>
            <person name="Villemur R."/>
        </authorList>
    </citation>
    <scope>NUCLEOTIDE SEQUENCE [LARGE SCALE GENOMIC DNA]</scope>
    <source>
        <strain evidence="4">NL23</strain>
    </source>
</reference>
<dbReference type="KEGG" id="hni:W911_02510"/>
<protein>
    <submittedName>
        <fullName evidence="4">Uncharacterized protein</fullName>
    </submittedName>
</protein>
<dbReference type="InterPro" id="IPR036280">
    <property type="entry name" value="Multihaem_cyt_sf"/>
</dbReference>
<dbReference type="SUPFAM" id="SSF48695">
    <property type="entry name" value="Multiheme cytochromes"/>
    <property type="match status" value="1"/>
</dbReference>
<keyword evidence="2" id="KW-0472">Membrane</keyword>
<dbReference type="EMBL" id="CP006912">
    <property type="protein sequence ID" value="AHB49856.1"/>
    <property type="molecule type" value="Genomic_DNA"/>
</dbReference>
<dbReference type="Gene3D" id="3.90.10.10">
    <property type="entry name" value="Cytochrome C3"/>
    <property type="match status" value="1"/>
</dbReference>
<dbReference type="RefSeq" id="WP_023785928.1">
    <property type="nucleotide sequence ID" value="NC_022997.1"/>
</dbReference>
<feature type="chain" id="PRO_5004740679" evidence="3">
    <location>
        <begin position="33"/>
        <end position="357"/>
    </location>
</feature>
<name>V5SG67_9HYPH</name>
<evidence type="ECO:0000256" key="3">
    <source>
        <dbReference type="SAM" id="SignalP"/>
    </source>
</evidence>
<dbReference type="Gene3D" id="1.10.1130.10">
    <property type="entry name" value="Flavocytochrome C3, Chain A"/>
    <property type="match status" value="1"/>
</dbReference>
<dbReference type="STRING" id="1029756.W911_02510"/>
<evidence type="ECO:0000256" key="2">
    <source>
        <dbReference type="SAM" id="Phobius"/>
    </source>
</evidence>
<proteinExistence type="predicted"/>
<evidence type="ECO:0000313" key="5">
    <source>
        <dbReference type="Proteomes" id="UP000018542"/>
    </source>
</evidence>
<evidence type="ECO:0000313" key="4">
    <source>
        <dbReference type="EMBL" id="AHB49856.1"/>
    </source>
</evidence>
<feature type="signal peptide" evidence="3">
    <location>
        <begin position="1"/>
        <end position="32"/>
    </location>
</feature>
<accession>V5SG67</accession>
<dbReference type="PANTHER" id="PTHR35038">
    <property type="entry name" value="DISSIMILATORY SULFITE REDUCTASE SIRA"/>
    <property type="match status" value="1"/>
</dbReference>
<keyword evidence="2" id="KW-0812">Transmembrane</keyword>
<dbReference type="AlphaFoldDB" id="V5SG67"/>
<dbReference type="Proteomes" id="UP000018542">
    <property type="component" value="Chromosome"/>
</dbReference>
<keyword evidence="5" id="KW-1185">Reference proteome</keyword>
<evidence type="ECO:0000256" key="1">
    <source>
        <dbReference type="ARBA" id="ARBA00022729"/>
    </source>
</evidence>
<feature type="transmembrane region" description="Helical" evidence="2">
    <location>
        <begin position="320"/>
        <end position="342"/>
    </location>
</feature>
<dbReference type="InterPro" id="IPR051829">
    <property type="entry name" value="Multiheme_Cytochr_ET"/>
</dbReference>